<dbReference type="PATRIC" id="fig|797515.3.peg.301"/>
<accession>G9ZKT2</accession>
<name>G9ZKT2_9LACO</name>
<gene>
    <name evidence="2" type="ORF">HMPREF9103_00330</name>
</gene>
<feature type="compositionally biased region" description="Polar residues" evidence="1">
    <location>
        <begin position="15"/>
        <end position="24"/>
    </location>
</feature>
<protein>
    <submittedName>
        <fullName evidence="2">Uncharacterized protein</fullName>
    </submittedName>
</protein>
<dbReference type="HOGENOM" id="CLU_3217910_0_0_9"/>
<keyword evidence="3" id="KW-1185">Reference proteome</keyword>
<evidence type="ECO:0000256" key="1">
    <source>
        <dbReference type="SAM" id="MobiDB-lite"/>
    </source>
</evidence>
<dbReference type="Proteomes" id="UP000004625">
    <property type="component" value="Unassembled WGS sequence"/>
</dbReference>
<dbReference type="AlphaFoldDB" id="G9ZKT2"/>
<dbReference type="EMBL" id="AGEY01000020">
    <property type="protein sequence ID" value="EHM00801.1"/>
    <property type="molecule type" value="Genomic_DNA"/>
</dbReference>
<organism evidence="2 3">
    <name type="scientific">Lentilactobacillus parafarraginis F0439</name>
    <dbReference type="NCBI Taxonomy" id="797515"/>
    <lineage>
        <taxon>Bacteria</taxon>
        <taxon>Bacillati</taxon>
        <taxon>Bacillota</taxon>
        <taxon>Bacilli</taxon>
        <taxon>Lactobacillales</taxon>
        <taxon>Lactobacillaceae</taxon>
        <taxon>Lentilactobacillus</taxon>
    </lineage>
</organism>
<evidence type="ECO:0000313" key="3">
    <source>
        <dbReference type="Proteomes" id="UP000004625"/>
    </source>
</evidence>
<comment type="caution">
    <text evidence="2">The sequence shown here is derived from an EMBL/GenBank/DDBJ whole genome shotgun (WGS) entry which is preliminary data.</text>
</comment>
<proteinExistence type="predicted"/>
<reference evidence="2 3" key="1">
    <citation type="submission" date="2011-09" db="EMBL/GenBank/DDBJ databases">
        <authorList>
            <person name="Weinstock G."/>
            <person name="Sodergren E."/>
            <person name="Clifton S."/>
            <person name="Fulton L."/>
            <person name="Fulton B."/>
            <person name="Courtney L."/>
            <person name="Fronick C."/>
            <person name="Harrison M."/>
            <person name="Strong C."/>
            <person name="Farmer C."/>
            <person name="Delahaunty K."/>
            <person name="Markovic C."/>
            <person name="Hall O."/>
            <person name="Minx P."/>
            <person name="Tomlinson C."/>
            <person name="Mitreva M."/>
            <person name="Hou S."/>
            <person name="Chen J."/>
            <person name="Wollam A."/>
            <person name="Pepin K.H."/>
            <person name="Johnson M."/>
            <person name="Bhonagiri V."/>
            <person name="Zhang X."/>
            <person name="Suruliraj S."/>
            <person name="Warren W."/>
            <person name="Chinwalla A."/>
            <person name="Mardis E.R."/>
            <person name="Wilson R.K."/>
        </authorList>
    </citation>
    <scope>NUCLEOTIDE SEQUENCE [LARGE SCALE GENOMIC DNA]</scope>
    <source>
        <strain evidence="2 3">F0439</strain>
    </source>
</reference>
<evidence type="ECO:0000313" key="2">
    <source>
        <dbReference type="EMBL" id="EHM00801.1"/>
    </source>
</evidence>
<sequence length="44" mass="5334">MNRSEILKYHREIQVTSITHNPTKNSDKSKRKLHLKSLRFDNRL</sequence>
<feature type="region of interest" description="Disordered" evidence="1">
    <location>
        <begin position="15"/>
        <end position="44"/>
    </location>
</feature>